<evidence type="ECO:0008006" key="3">
    <source>
        <dbReference type="Google" id="ProtNLM"/>
    </source>
</evidence>
<accession>A0ABW0QHD6</accession>
<reference evidence="2" key="1">
    <citation type="journal article" date="2019" name="Int. J. Syst. Evol. Microbiol.">
        <title>The Global Catalogue of Microorganisms (GCM) 10K type strain sequencing project: providing services to taxonomists for standard genome sequencing and annotation.</title>
        <authorList>
            <consortium name="The Broad Institute Genomics Platform"/>
            <consortium name="The Broad Institute Genome Sequencing Center for Infectious Disease"/>
            <person name="Wu L."/>
            <person name="Ma J."/>
        </authorList>
    </citation>
    <scope>NUCLEOTIDE SEQUENCE [LARGE SCALE GENOMIC DNA]</scope>
    <source>
        <strain evidence="2">CGMCC 4.7277</strain>
    </source>
</reference>
<evidence type="ECO:0000313" key="1">
    <source>
        <dbReference type="EMBL" id="MFC5524003.1"/>
    </source>
</evidence>
<dbReference type="RefSeq" id="WP_068832066.1">
    <property type="nucleotide sequence ID" value="NZ_JBHSMX010000066.1"/>
</dbReference>
<sequence length="155" mass="17366">MFSAIFSFLGGSVFRMIWGEVSAWYTAKQDHSFEIERMRLQGDLDAAQHARNLEAIKVQAELGVKTIQVQAEADVGKIEAEGWFAAVKQSMVPTGIKWVDAWNGIIRPLAASIAILLWVLALNTQGWKMSDWDMELCGVILGFFFASRELTKRGK</sequence>
<evidence type="ECO:0000313" key="2">
    <source>
        <dbReference type="Proteomes" id="UP001596084"/>
    </source>
</evidence>
<organism evidence="1 2">
    <name type="scientific">Polaromonas jejuensis</name>
    <dbReference type="NCBI Taxonomy" id="457502"/>
    <lineage>
        <taxon>Bacteria</taxon>
        <taxon>Pseudomonadati</taxon>
        <taxon>Pseudomonadota</taxon>
        <taxon>Betaproteobacteria</taxon>
        <taxon>Burkholderiales</taxon>
        <taxon>Comamonadaceae</taxon>
        <taxon>Polaromonas</taxon>
    </lineage>
</organism>
<protein>
    <recommendedName>
        <fullName evidence="3">Holin of 3TMs, for gene-transfer release</fullName>
    </recommendedName>
</protein>
<comment type="caution">
    <text evidence="1">The sequence shown here is derived from an EMBL/GenBank/DDBJ whole genome shotgun (WGS) entry which is preliminary data.</text>
</comment>
<dbReference type="EMBL" id="JBHSMX010000066">
    <property type="protein sequence ID" value="MFC5524003.1"/>
    <property type="molecule type" value="Genomic_DNA"/>
</dbReference>
<keyword evidence="2" id="KW-1185">Reference proteome</keyword>
<gene>
    <name evidence="1" type="ORF">ACFPP7_24290</name>
</gene>
<proteinExistence type="predicted"/>
<name>A0ABW0QHD6_9BURK</name>
<dbReference type="Proteomes" id="UP001596084">
    <property type="component" value="Unassembled WGS sequence"/>
</dbReference>